<feature type="compositionally biased region" description="Pro residues" evidence="1">
    <location>
        <begin position="21"/>
        <end position="35"/>
    </location>
</feature>
<feature type="region of interest" description="Disordered" evidence="1">
    <location>
        <begin position="305"/>
        <end position="346"/>
    </location>
</feature>
<dbReference type="InterPro" id="IPR050312">
    <property type="entry name" value="IolE/XylAMocC-like"/>
</dbReference>
<name>A0AAN6G928_9BASI</name>
<feature type="region of interest" description="Disordered" evidence="1">
    <location>
        <begin position="372"/>
        <end position="409"/>
    </location>
</feature>
<dbReference type="Proteomes" id="UP001176521">
    <property type="component" value="Unassembled WGS sequence"/>
</dbReference>
<feature type="compositionally biased region" description="Gly residues" evidence="1">
    <location>
        <begin position="255"/>
        <end position="266"/>
    </location>
</feature>
<dbReference type="SUPFAM" id="SSF51658">
    <property type="entry name" value="Xylose isomerase-like"/>
    <property type="match status" value="1"/>
</dbReference>
<dbReference type="PANTHER" id="PTHR12110">
    <property type="entry name" value="HYDROXYPYRUVATE ISOMERASE"/>
    <property type="match status" value="1"/>
</dbReference>
<evidence type="ECO:0000313" key="3">
    <source>
        <dbReference type="EMBL" id="KAK0527802.1"/>
    </source>
</evidence>
<feature type="region of interest" description="Disordered" evidence="1">
    <location>
        <begin position="1"/>
        <end position="36"/>
    </location>
</feature>
<dbReference type="Pfam" id="PF01261">
    <property type="entry name" value="AP_endonuc_2"/>
    <property type="match status" value="1"/>
</dbReference>
<dbReference type="InterPro" id="IPR013022">
    <property type="entry name" value="Xyl_isomerase-like_TIM-brl"/>
</dbReference>
<feature type="region of interest" description="Disordered" evidence="1">
    <location>
        <begin position="246"/>
        <end position="266"/>
    </location>
</feature>
<feature type="domain" description="Xylose isomerase-like TIM barrel" evidence="2">
    <location>
        <begin position="39"/>
        <end position="381"/>
    </location>
</feature>
<evidence type="ECO:0000259" key="2">
    <source>
        <dbReference type="Pfam" id="PF01261"/>
    </source>
</evidence>
<dbReference type="PANTHER" id="PTHR12110:SF56">
    <property type="entry name" value="DEHYDRATASE, PUTATIVE (AFU_ORTHOLOGUE AFUA_6G08740)-RELATED"/>
    <property type="match status" value="1"/>
</dbReference>
<feature type="compositionally biased region" description="Basic and acidic residues" evidence="1">
    <location>
        <begin position="308"/>
        <end position="327"/>
    </location>
</feature>
<accession>A0AAN6G928</accession>
<reference evidence="3" key="1">
    <citation type="journal article" date="2023" name="PhytoFront">
        <title>Draft Genome Resources of Seven Strains of Tilletia horrida, Causal Agent of Kernel Smut of Rice.</title>
        <authorList>
            <person name="Khanal S."/>
            <person name="Antony Babu S."/>
            <person name="Zhou X.G."/>
        </authorList>
    </citation>
    <scope>NUCLEOTIDE SEQUENCE</scope>
    <source>
        <strain evidence="3">TX3</strain>
    </source>
</reference>
<dbReference type="Gene3D" id="3.20.20.150">
    <property type="entry name" value="Divalent-metal-dependent TIM barrel enzymes"/>
    <property type="match status" value="1"/>
</dbReference>
<proteinExistence type="predicted"/>
<sequence>MSSASPPSSRLSIGYSTSSLGPPPASATQPPPPLPTKLAAIASAGGFSSIELAVSDLRAYASLLEKREVGEEEWAALERAAGQTRALCEQLGLRIVVLQPFPHFEGWPRGSEEHARAWERMRGWTRIALAAGTDMIQVGSTDMDIPLAPQRLEPASAVAPSASASASASALRESVVQDLRELGQYCAKLSPSPLRIAYEPWCWSTHAPTWADCHAIIRAVDMPGVIGLCLDTFQIAGGELADPTTASGFIESGDEGQGQGQGQGGGDVHDRFRASLERLSKEVRPEDIFFLQISDAYKPLHPYCRAAPDGRKGDGPKTRAEWSDTHRPAPFTTSTAPGASAGQAESSYLTKPITDVFRAVLRTGWRGDCTIEVFDDPPHHGYPSQHNDEEQGGKQGGKQDQPQRCTPGGLLDEARRALAGWERLCKEAAV</sequence>
<dbReference type="EMBL" id="JAPDMQ010000296">
    <property type="protein sequence ID" value="KAK0527802.1"/>
    <property type="molecule type" value="Genomic_DNA"/>
</dbReference>
<organism evidence="3 4">
    <name type="scientific">Tilletia horrida</name>
    <dbReference type="NCBI Taxonomy" id="155126"/>
    <lineage>
        <taxon>Eukaryota</taxon>
        <taxon>Fungi</taxon>
        <taxon>Dikarya</taxon>
        <taxon>Basidiomycota</taxon>
        <taxon>Ustilaginomycotina</taxon>
        <taxon>Exobasidiomycetes</taxon>
        <taxon>Tilletiales</taxon>
        <taxon>Tilletiaceae</taxon>
        <taxon>Tilletia</taxon>
    </lineage>
</organism>
<gene>
    <name evidence="3" type="ORF">OC842_004751</name>
</gene>
<evidence type="ECO:0000256" key="1">
    <source>
        <dbReference type="SAM" id="MobiDB-lite"/>
    </source>
</evidence>
<keyword evidence="4" id="KW-1185">Reference proteome</keyword>
<feature type="compositionally biased region" description="Low complexity" evidence="1">
    <location>
        <begin position="1"/>
        <end position="12"/>
    </location>
</feature>
<protein>
    <recommendedName>
        <fullName evidence="2">Xylose isomerase-like TIM barrel domain-containing protein</fullName>
    </recommendedName>
</protein>
<dbReference type="InterPro" id="IPR036237">
    <property type="entry name" value="Xyl_isomerase-like_sf"/>
</dbReference>
<dbReference type="AlphaFoldDB" id="A0AAN6G928"/>
<evidence type="ECO:0000313" key="4">
    <source>
        <dbReference type="Proteomes" id="UP001176521"/>
    </source>
</evidence>
<comment type="caution">
    <text evidence="3">The sequence shown here is derived from an EMBL/GenBank/DDBJ whole genome shotgun (WGS) entry which is preliminary data.</text>
</comment>
<feature type="compositionally biased region" description="Polar residues" evidence="1">
    <location>
        <begin position="331"/>
        <end position="346"/>
    </location>
</feature>